<dbReference type="Proteomes" id="UP000297229">
    <property type="component" value="Unassembled WGS sequence"/>
</dbReference>
<comment type="catalytic activity">
    <reaction evidence="9 11">
        <text>[(1-&gt;4)-alpha-D-galacturonosyl methyl ester](n) + n H2O = [(1-&gt;4)-alpha-D-galacturonosyl](n) + n methanol + n H(+)</text>
        <dbReference type="Rhea" id="RHEA:22380"/>
        <dbReference type="Rhea" id="RHEA-COMP:14570"/>
        <dbReference type="Rhea" id="RHEA-COMP:14573"/>
        <dbReference type="ChEBI" id="CHEBI:15377"/>
        <dbReference type="ChEBI" id="CHEBI:15378"/>
        <dbReference type="ChEBI" id="CHEBI:17790"/>
        <dbReference type="ChEBI" id="CHEBI:140522"/>
        <dbReference type="ChEBI" id="CHEBI:140523"/>
        <dbReference type="EC" id="3.1.1.11"/>
    </reaction>
</comment>
<keyword evidence="14" id="KW-1185">Reference proteome</keyword>
<dbReference type="GO" id="GO:0042545">
    <property type="term" value="P:cell wall modification"/>
    <property type="evidence" value="ECO:0007669"/>
    <property type="project" value="UniProtKB-UniRule"/>
</dbReference>
<feature type="domain" description="Pectinesterase catalytic" evidence="12">
    <location>
        <begin position="50"/>
        <end position="308"/>
    </location>
</feature>
<evidence type="ECO:0000313" key="13">
    <source>
        <dbReference type="EMBL" id="TGO77281.1"/>
    </source>
</evidence>
<dbReference type="EMBL" id="PQXM01000114">
    <property type="protein sequence ID" value="TGO77281.1"/>
    <property type="molecule type" value="Genomic_DNA"/>
</dbReference>
<comment type="similarity">
    <text evidence="3">Belongs to the pectinesterase family.</text>
</comment>
<dbReference type="STRING" id="278938.A0A4Z1JTW3"/>
<evidence type="ECO:0000259" key="12">
    <source>
        <dbReference type="Pfam" id="PF01095"/>
    </source>
</evidence>
<evidence type="ECO:0000256" key="11">
    <source>
        <dbReference type="RuleBase" id="RU000589"/>
    </source>
</evidence>
<feature type="chain" id="PRO_5021493914" description="Pectinesterase" evidence="11">
    <location>
        <begin position="24"/>
        <end position="332"/>
    </location>
</feature>
<feature type="signal peptide" evidence="11">
    <location>
        <begin position="1"/>
        <end position="23"/>
    </location>
</feature>
<dbReference type="FunFam" id="2.160.20.10:FF:000014">
    <property type="entry name" value="Pectinesterase"/>
    <property type="match status" value="1"/>
</dbReference>
<evidence type="ECO:0000256" key="3">
    <source>
        <dbReference type="ARBA" id="ARBA00008891"/>
    </source>
</evidence>
<dbReference type="SUPFAM" id="SSF51126">
    <property type="entry name" value="Pectin lyase-like"/>
    <property type="match status" value="1"/>
</dbReference>
<organism evidence="13 14">
    <name type="scientific">Botrytis elliptica</name>
    <dbReference type="NCBI Taxonomy" id="278938"/>
    <lineage>
        <taxon>Eukaryota</taxon>
        <taxon>Fungi</taxon>
        <taxon>Dikarya</taxon>
        <taxon>Ascomycota</taxon>
        <taxon>Pezizomycotina</taxon>
        <taxon>Leotiomycetes</taxon>
        <taxon>Helotiales</taxon>
        <taxon>Sclerotiniaceae</taxon>
        <taxon>Botrytis</taxon>
    </lineage>
</organism>
<dbReference type="PANTHER" id="PTHR31321:SF57">
    <property type="entry name" value="PECTINESTERASE 53-RELATED"/>
    <property type="match status" value="1"/>
</dbReference>
<keyword evidence="7 11" id="KW-0378">Hydrolase</keyword>
<dbReference type="Gene3D" id="2.160.20.10">
    <property type="entry name" value="Single-stranded right-handed beta-helix, Pectin lyase-like"/>
    <property type="match status" value="1"/>
</dbReference>
<keyword evidence="8 11" id="KW-0063">Aspartyl esterase</keyword>
<keyword evidence="11" id="KW-0961">Cell wall biogenesis/degradation</keyword>
<name>A0A4Z1JTW3_9HELO</name>
<evidence type="ECO:0000256" key="10">
    <source>
        <dbReference type="PROSITE-ProRule" id="PRU10040"/>
    </source>
</evidence>
<comment type="subcellular location">
    <subcellularLocation>
        <location evidence="1 11">Secreted</location>
    </subcellularLocation>
</comment>
<sequence>MATFKSIPSFLLAIFLFVGSIDASAVLHKRAGRTSPPSGCLTVRGSGTLSGEYSTVGAALTALGSSTTTACIFIYSGTYNEQLTISYGGNLTVYGYTTNTGTYKSNTVTITHGINSTTIGLDASSTVNIRSANFKAYNVNFANTYGAGVQAVAVTANGDQQGYYGCSFTGYQDTLYAKAGKQYYSNCYIEGAVDYIFGNAAAWFGECTIASNGGGAITASSRTLATDSSWYIIDSSTITQADGFSLTGKVYLGRPWRALARVIFQNSVLTDVVNAAGWTTLAADATPIFMEYANTGAGASTSARVYETAATGTVSKTTLWGSNWASWIDSSY</sequence>
<dbReference type="GO" id="GO:0005576">
    <property type="term" value="C:extracellular region"/>
    <property type="evidence" value="ECO:0007669"/>
    <property type="project" value="UniProtKB-SubCell"/>
</dbReference>
<comment type="pathway">
    <text evidence="2 11">Glycan metabolism; pectin degradation; 2-dehydro-3-deoxy-D-gluconate from pectin: step 1/5.</text>
</comment>
<keyword evidence="5 11" id="KW-0964">Secreted</keyword>
<evidence type="ECO:0000256" key="8">
    <source>
        <dbReference type="ARBA" id="ARBA00023085"/>
    </source>
</evidence>
<evidence type="ECO:0000256" key="7">
    <source>
        <dbReference type="ARBA" id="ARBA00022801"/>
    </source>
</evidence>
<dbReference type="OrthoDB" id="2019149at2759"/>
<dbReference type="InterPro" id="IPR012334">
    <property type="entry name" value="Pectin_lyas_fold"/>
</dbReference>
<keyword evidence="6 11" id="KW-0732">Signal</keyword>
<dbReference type="EC" id="3.1.1.11" evidence="4 11"/>
<feature type="active site" evidence="10">
    <location>
        <position position="194"/>
    </location>
</feature>
<dbReference type="UniPathway" id="UPA00545">
    <property type="reaction ID" value="UER00823"/>
</dbReference>
<comment type="function">
    <text evidence="11">Involved in maceration and soft-rotting of plant tissue.</text>
</comment>
<protein>
    <recommendedName>
        <fullName evidence="4 11">Pectinesterase</fullName>
        <ecNumber evidence="4 11">3.1.1.11</ecNumber>
    </recommendedName>
</protein>
<dbReference type="AlphaFoldDB" id="A0A4Z1JTW3"/>
<dbReference type="InterPro" id="IPR000070">
    <property type="entry name" value="Pectinesterase_cat"/>
</dbReference>
<comment type="caution">
    <text evidence="13">The sequence shown here is derived from an EMBL/GenBank/DDBJ whole genome shotgun (WGS) entry which is preliminary data.</text>
</comment>
<reference evidence="13 14" key="1">
    <citation type="submission" date="2017-12" db="EMBL/GenBank/DDBJ databases">
        <title>Comparative genomics of Botrytis spp.</title>
        <authorList>
            <person name="Valero-Jimenez C.A."/>
            <person name="Tapia P."/>
            <person name="Veloso J."/>
            <person name="Silva-Moreno E."/>
            <person name="Staats M."/>
            <person name="Valdes J.H."/>
            <person name="Van Kan J.A.L."/>
        </authorList>
    </citation>
    <scope>NUCLEOTIDE SEQUENCE [LARGE SCALE GENOMIC DNA]</scope>
    <source>
        <strain evidence="13 14">Be9601</strain>
    </source>
</reference>
<accession>A0A4Z1JTW3</accession>
<evidence type="ECO:0000256" key="2">
    <source>
        <dbReference type="ARBA" id="ARBA00005184"/>
    </source>
</evidence>
<dbReference type="Pfam" id="PF01095">
    <property type="entry name" value="Pectinesterase"/>
    <property type="match status" value="1"/>
</dbReference>
<dbReference type="GO" id="GO:0045490">
    <property type="term" value="P:pectin catabolic process"/>
    <property type="evidence" value="ECO:0007669"/>
    <property type="project" value="UniProtKB-UniRule"/>
</dbReference>
<evidence type="ECO:0000256" key="6">
    <source>
        <dbReference type="ARBA" id="ARBA00022729"/>
    </source>
</evidence>
<evidence type="ECO:0000256" key="4">
    <source>
        <dbReference type="ARBA" id="ARBA00013229"/>
    </source>
</evidence>
<evidence type="ECO:0000256" key="1">
    <source>
        <dbReference type="ARBA" id="ARBA00004613"/>
    </source>
</evidence>
<dbReference type="InterPro" id="IPR011050">
    <property type="entry name" value="Pectin_lyase_fold/virulence"/>
</dbReference>
<evidence type="ECO:0000313" key="14">
    <source>
        <dbReference type="Proteomes" id="UP000297229"/>
    </source>
</evidence>
<dbReference type="InterPro" id="IPR033131">
    <property type="entry name" value="Pectinesterase_Asp_AS"/>
</dbReference>
<evidence type="ECO:0000256" key="5">
    <source>
        <dbReference type="ARBA" id="ARBA00022525"/>
    </source>
</evidence>
<dbReference type="PROSITE" id="PS00503">
    <property type="entry name" value="PECTINESTERASE_2"/>
    <property type="match status" value="1"/>
</dbReference>
<proteinExistence type="inferred from homology"/>
<dbReference type="GO" id="GO:0030599">
    <property type="term" value="F:pectinesterase activity"/>
    <property type="evidence" value="ECO:0007669"/>
    <property type="project" value="UniProtKB-UniRule"/>
</dbReference>
<gene>
    <name evidence="13" type="ORF">BELL_0115g00060</name>
</gene>
<evidence type="ECO:0000256" key="9">
    <source>
        <dbReference type="ARBA" id="ARBA00047928"/>
    </source>
</evidence>
<dbReference type="PANTHER" id="PTHR31321">
    <property type="entry name" value="ACYL-COA THIOESTER HYDROLASE YBHC-RELATED"/>
    <property type="match status" value="1"/>
</dbReference>